<dbReference type="EMBL" id="JAAALK010000080">
    <property type="protein sequence ID" value="KAG8091723.1"/>
    <property type="molecule type" value="Genomic_DNA"/>
</dbReference>
<reference evidence="1" key="1">
    <citation type="journal article" date="2021" name="bioRxiv">
        <title>Whole Genome Assembly and Annotation of Northern Wild Rice, Zizania palustris L., Supports a Whole Genome Duplication in the Zizania Genus.</title>
        <authorList>
            <person name="Haas M."/>
            <person name="Kono T."/>
            <person name="Macchietto M."/>
            <person name="Millas R."/>
            <person name="McGilp L."/>
            <person name="Shao M."/>
            <person name="Duquette J."/>
            <person name="Hirsch C.N."/>
            <person name="Kimball J."/>
        </authorList>
    </citation>
    <scope>NUCLEOTIDE SEQUENCE</scope>
    <source>
        <tissue evidence="1">Fresh leaf tissue</tissue>
    </source>
</reference>
<reference evidence="1" key="2">
    <citation type="submission" date="2021-02" db="EMBL/GenBank/DDBJ databases">
        <authorList>
            <person name="Kimball J.A."/>
            <person name="Haas M.W."/>
            <person name="Macchietto M."/>
            <person name="Kono T."/>
            <person name="Duquette J."/>
            <person name="Shao M."/>
        </authorList>
    </citation>
    <scope>NUCLEOTIDE SEQUENCE</scope>
    <source>
        <tissue evidence="1">Fresh leaf tissue</tissue>
    </source>
</reference>
<comment type="caution">
    <text evidence="1">The sequence shown here is derived from an EMBL/GenBank/DDBJ whole genome shotgun (WGS) entry which is preliminary data.</text>
</comment>
<organism evidence="1 2">
    <name type="scientific">Zizania palustris</name>
    <name type="common">Northern wild rice</name>
    <dbReference type="NCBI Taxonomy" id="103762"/>
    <lineage>
        <taxon>Eukaryota</taxon>
        <taxon>Viridiplantae</taxon>
        <taxon>Streptophyta</taxon>
        <taxon>Embryophyta</taxon>
        <taxon>Tracheophyta</taxon>
        <taxon>Spermatophyta</taxon>
        <taxon>Magnoliopsida</taxon>
        <taxon>Liliopsida</taxon>
        <taxon>Poales</taxon>
        <taxon>Poaceae</taxon>
        <taxon>BOP clade</taxon>
        <taxon>Oryzoideae</taxon>
        <taxon>Oryzeae</taxon>
        <taxon>Zizaniinae</taxon>
        <taxon>Zizania</taxon>
    </lineage>
</organism>
<evidence type="ECO:0000313" key="1">
    <source>
        <dbReference type="EMBL" id="KAG8091723.1"/>
    </source>
</evidence>
<protein>
    <submittedName>
        <fullName evidence="1">Uncharacterized protein</fullName>
    </submittedName>
</protein>
<evidence type="ECO:0000313" key="2">
    <source>
        <dbReference type="Proteomes" id="UP000729402"/>
    </source>
</evidence>
<dbReference type="Proteomes" id="UP000729402">
    <property type="component" value="Unassembled WGS sequence"/>
</dbReference>
<accession>A0A8J6BV92</accession>
<keyword evidence="2" id="KW-1185">Reference proteome</keyword>
<sequence>MSFHFYCCPPRVFSVYVIDKTKATLQSSTQAHSFTLSSCIFSLLCISLPSLAYSLSEVDPQAEQAGGAWPRQRRTVPTQIRRPGSDPAAAARIWWWRHRSGDWGEDPVAREWIQRWASTFSKHCIVAAVWRPHGAIWRP</sequence>
<gene>
    <name evidence="1" type="ORF">GUJ93_ZPchr0012g18859</name>
</gene>
<proteinExistence type="predicted"/>
<name>A0A8J6BV92_ZIZPA</name>
<dbReference type="AlphaFoldDB" id="A0A8J6BV92"/>